<feature type="repeat" description="WD" evidence="6">
    <location>
        <begin position="771"/>
        <end position="804"/>
    </location>
</feature>
<protein>
    <recommendedName>
        <fullName evidence="7">Phosphodiesterase</fullName>
        <ecNumber evidence="7">3.1.4.-</ecNumber>
    </recommendedName>
</protein>
<keyword evidence="2 6" id="KW-0853">WD repeat</keyword>
<dbReference type="SMART" id="SM00320">
    <property type="entry name" value="WD40"/>
    <property type="match status" value="4"/>
</dbReference>
<dbReference type="PROSITE" id="PS51845">
    <property type="entry name" value="PDEASE_I_2"/>
    <property type="match status" value="1"/>
</dbReference>
<dbReference type="InterPro" id="IPR015943">
    <property type="entry name" value="WD40/YVTN_repeat-like_dom_sf"/>
</dbReference>
<dbReference type="InterPro" id="IPR001680">
    <property type="entry name" value="WD40_rpt"/>
</dbReference>
<accession>A0ABS2Y1T7</accession>
<keyword evidence="9" id="KW-0732">Signal</keyword>
<dbReference type="PANTHER" id="PTHR11347">
    <property type="entry name" value="CYCLIC NUCLEOTIDE PHOSPHODIESTERASE"/>
    <property type="match status" value="1"/>
</dbReference>
<feature type="non-terminal residue" evidence="11">
    <location>
        <position position="930"/>
    </location>
</feature>
<dbReference type="Gene3D" id="3.30.450.40">
    <property type="match status" value="1"/>
</dbReference>
<dbReference type="InterPro" id="IPR023174">
    <property type="entry name" value="PDEase_CS"/>
</dbReference>
<dbReference type="SUPFAM" id="SSF50978">
    <property type="entry name" value="WD40 repeat-like"/>
    <property type="match status" value="1"/>
</dbReference>
<dbReference type="PROSITE" id="PS50082">
    <property type="entry name" value="WD_REPEATS_2"/>
    <property type="match status" value="4"/>
</dbReference>
<comment type="similarity">
    <text evidence="1">Belongs to the WD repeat ATG16 family.</text>
</comment>
<keyword evidence="5 7" id="KW-0378">Hydrolase</keyword>
<evidence type="ECO:0000256" key="4">
    <source>
        <dbReference type="ARBA" id="ARBA00022737"/>
    </source>
</evidence>
<feature type="repeat" description="WD" evidence="6">
    <location>
        <begin position="914"/>
        <end position="930"/>
    </location>
</feature>
<feature type="chain" id="PRO_5045756566" description="Phosphodiesterase" evidence="9">
    <location>
        <begin position="25"/>
        <end position="930"/>
    </location>
</feature>
<gene>
    <name evidence="11" type="primary">Pde2a</name>
    <name evidence="11" type="ORF">GTO93_0022282</name>
</gene>
<organism evidence="11 12">
    <name type="scientific">Polyodon spathula</name>
    <name type="common">North American paddlefish</name>
    <name type="synonym">Squalus spathula</name>
    <dbReference type="NCBI Taxonomy" id="7913"/>
    <lineage>
        <taxon>Eukaryota</taxon>
        <taxon>Metazoa</taxon>
        <taxon>Chordata</taxon>
        <taxon>Craniata</taxon>
        <taxon>Vertebrata</taxon>
        <taxon>Euteleostomi</taxon>
        <taxon>Actinopterygii</taxon>
        <taxon>Chondrostei</taxon>
        <taxon>Acipenseriformes</taxon>
        <taxon>Polyodontidae</taxon>
        <taxon>Polyodon</taxon>
    </lineage>
</organism>
<feature type="repeat" description="WD" evidence="6">
    <location>
        <begin position="815"/>
        <end position="849"/>
    </location>
</feature>
<reference evidence="11" key="1">
    <citation type="journal article" date="2021" name="Cell">
        <title>Tracing the genetic footprints of vertebrate landing in non-teleost ray-finned fishes.</title>
        <authorList>
            <person name="Bi X."/>
            <person name="Wang K."/>
            <person name="Yang L."/>
            <person name="Pan H."/>
            <person name="Jiang H."/>
            <person name="Wei Q."/>
            <person name="Fang M."/>
            <person name="Yu H."/>
            <person name="Zhu C."/>
            <person name="Cai Y."/>
            <person name="He Y."/>
            <person name="Gan X."/>
            <person name="Zeng H."/>
            <person name="Yu D."/>
            <person name="Zhu Y."/>
            <person name="Jiang H."/>
            <person name="Qiu Q."/>
            <person name="Yang H."/>
            <person name="Zhang Y.E."/>
            <person name="Wang W."/>
            <person name="Zhu M."/>
            <person name="He S."/>
            <person name="Zhang G."/>
        </authorList>
    </citation>
    <scope>NUCLEOTIDE SEQUENCE</scope>
    <source>
        <strain evidence="11">Pddl_001</strain>
    </source>
</reference>
<evidence type="ECO:0000259" key="10">
    <source>
        <dbReference type="PROSITE" id="PS51845"/>
    </source>
</evidence>
<feature type="non-terminal residue" evidence="11">
    <location>
        <position position="1"/>
    </location>
</feature>
<keyword evidence="12" id="KW-1185">Reference proteome</keyword>
<feature type="coiled-coil region" evidence="8">
    <location>
        <begin position="572"/>
        <end position="666"/>
    </location>
</feature>
<dbReference type="InterPro" id="IPR036971">
    <property type="entry name" value="PDEase_catalytic_dom_sf"/>
</dbReference>
<name>A0ABS2Y1T7_POLSP</name>
<keyword evidence="8" id="KW-0175">Coiled coil</keyword>
<evidence type="ECO:0000256" key="3">
    <source>
        <dbReference type="ARBA" id="ARBA00022723"/>
    </source>
</evidence>
<sequence>MRSIAWRLPVQVQVILLLTRVPRGQHTIGQCHLGGEGLGQPGCPWLTAHQQPARWLQACIEKPNPVYFLCPLEVIGVAELVNKINGPGFNRFDEDLATAFSIYCGISIAHSLLYKKVHEAQFRSHLANEMMMYHMKVSEEEMTKLLTFGIQPVNEIHPSFAYFTYTPRSLPDDETPVAILSMFEDMGFINTYKIDIQTLARFCLMVKKGYRDPPYHNWMHAFSVSHFCYLLNQNLELSKYLEDIEIFALFVSCMCHDLDHRGTNNSFQVDSQSVLAALYSSEGSVMERHHFAQAIAILNTHGCNIFEQFSRKDYQRMLDLMRDIILATDLAHHLRIFKDLQKMADVGYNPKNKHHHSLILCLLMTSCDLSDQTKGWKTTTKIAELIYKEFFSQGDLEKAMGNRPSEMMDREKAYIPELQISFMEHIAMPIYKLLQELFPKAAELYERVSANREHWTKVSHKFTIRGLPSNNSLDFLDEEYEQLQEQAEESLKMNDIKLLDRSNQKAQFTQGFQKEALGLGDRQPPRTISCDSKELMLARHQDIVTELRKTGGELAYQIVELNQKAKLKDTVLEEQHISLSELRRRLGEVEDEWRSLQSRMQVVEGGNQALKQAYDTLLQQHQEMDDKYRQEKIQGSELLEDLIRVKELAAENMNHKNERRARAKEASLRKELATAAKKAVNIDIGFEKAEPTDSGVQVGAFQGEERHERRQTRPFRSASVASPKIFDSIKELFDSKIKKRGHSVSSLSDDVFVPMAVCVSARIPTKPLHVLEAHELGINAVKFSPTSKLLATGGTDCIIKLWDLIGGKLHSAGTLEGSNEGITSIEFDPTGTKVLAASYDKSALFWKLDDCAPKFTLTGHSRKVTSAKFKSSLRQAVTGSADRTVKIWDLQRAACVKTINVFSFCSDVVCSEYFIVSGHFDKKIRFWDSR</sequence>
<dbReference type="PROSITE" id="PS00126">
    <property type="entry name" value="PDEASE_I_1"/>
    <property type="match status" value="1"/>
</dbReference>
<evidence type="ECO:0000256" key="6">
    <source>
        <dbReference type="PROSITE-ProRule" id="PRU00221"/>
    </source>
</evidence>
<dbReference type="PROSITE" id="PS00678">
    <property type="entry name" value="WD_REPEATS_1"/>
    <property type="match status" value="3"/>
</dbReference>
<comment type="similarity">
    <text evidence="7">Belongs to the cyclic nucleotide phosphodiesterase family.</text>
</comment>
<evidence type="ECO:0000256" key="8">
    <source>
        <dbReference type="SAM" id="Coils"/>
    </source>
</evidence>
<dbReference type="InterPro" id="IPR023088">
    <property type="entry name" value="PDEase"/>
</dbReference>
<evidence type="ECO:0000256" key="7">
    <source>
        <dbReference type="RuleBase" id="RU363067"/>
    </source>
</evidence>
<dbReference type="InterPro" id="IPR020472">
    <property type="entry name" value="WD40_PAC1"/>
</dbReference>
<dbReference type="CDD" id="cd00077">
    <property type="entry name" value="HDc"/>
    <property type="match status" value="1"/>
</dbReference>
<evidence type="ECO:0000256" key="2">
    <source>
        <dbReference type="ARBA" id="ARBA00022574"/>
    </source>
</evidence>
<dbReference type="InterPro" id="IPR003607">
    <property type="entry name" value="HD/PDEase_dom"/>
</dbReference>
<dbReference type="PRINTS" id="PR00387">
    <property type="entry name" value="PDIESTERASE1"/>
</dbReference>
<feature type="signal peptide" evidence="9">
    <location>
        <begin position="1"/>
        <end position="24"/>
    </location>
</feature>
<dbReference type="InterPro" id="IPR002073">
    <property type="entry name" value="PDEase_catalytic_dom"/>
</dbReference>
<evidence type="ECO:0000256" key="5">
    <source>
        <dbReference type="ARBA" id="ARBA00022801"/>
    </source>
</evidence>
<evidence type="ECO:0000256" key="1">
    <source>
        <dbReference type="ARBA" id="ARBA00009271"/>
    </source>
</evidence>
<comment type="cofactor">
    <cofactor evidence="7">
        <name>a divalent metal cation</name>
        <dbReference type="ChEBI" id="CHEBI:60240"/>
    </cofactor>
    <text evidence="7">Binds 2 divalent metal cations per subunit. Site 1 may preferentially bind zinc ions, while site 2 has a preference for magnesium and/or manganese ions.</text>
</comment>
<dbReference type="Proteomes" id="UP001166093">
    <property type="component" value="Unassembled WGS sequence"/>
</dbReference>
<keyword evidence="4" id="KW-0677">Repeat</keyword>
<dbReference type="Gene3D" id="1.10.1300.10">
    <property type="entry name" value="3'5'-cyclic nucleotide phosphodiesterase, catalytic domain"/>
    <property type="match status" value="1"/>
</dbReference>
<dbReference type="InterPro" id="IPR019775">
    <property type="entry name" value="WD40_repeat_CS"/>
</dbReference>
<evidence type="ECO:0000256" key="9">
    <source>
        <dbReference type="SAM" id="SignalP"/>
    </source>
</evidence>
<dbReference type="EMBL" id="JAAWVQ010100271">
    <property type="protein sequence ID" value="MBN3280621.1"/>
    <property type="molecule type" value="Genomic_DNA"/>
</dbReference>
<dbReference type="PROSITE" id="PS50294">
    <property type="entry name" value="WD_REPEATS_REGION"/>
    <property type="match status" value="3"/>
</dbReference>
<dbReference type="SUPFAM" id="SSF109604">
    <property type="entry name" value="HD-domain/PDEase-like"/>
    <property type="match status" value="1"/>
</dbReference>
<feature type="repeat" description="WD" evidence="6">
    <location>
        <begin position="857"/>
        <end position="898"/>
    </location>
</feature>
<dbReference type="Pfam" id="PF08614">
    <property type="entry name" value="ATG16"/>
    <property type="match status" value="1"/>
</dbReference>
<evidence type="ECO:0000313" key="11">
    <source>
        <dbReference type="EMBL" id="MBN3280621.1"/>
    </source>
</evidence>
<dbReference type="PRINTS" id="PR00320">
    <property type="entry name" value="GPROTEINBRPT"/>
</dbReference>
<dbReference type="InterPro" id="IPR036322">
    <property type="entry name" value="WD40_repeat_dom_sf"/>
</dbReference>
<dbReference type="SMART" id="SM00471">
    <property type="entry name" value="HDc"/>
    <property type="match status" value="1"/>
</dbReference>
<dbReference type="SUPFAM" id="SSF55781">
    <property type="entry name" value="GAF domain-like"/>
    <property type="match status" value="1"/>
</dbReference>
<dbReference type="EC" id="3.1.4.-" evidence="7"/>
<dbReference type="InterPro" id="IPR013923">
    <property type="entry name" value="Autophagy-rel_prot_16_dom"/>
</dbReference>
<proteinExistence type="inferred from homology"/>
<dbReference type="Gene3D" id="2.130.10.10">
    <property type="entry name" value="YVTN repeat-like/Quinoprotein amine dehydrogenase"/>
    <property type="match status" value="1"/>
</dbReference>
<evidence type="ECO:0000313" key="12">
    <source>
        <dbReference type="Proteomes" id="UP001166093"/>
    </source>
</evidence>
<comment type="caution">
    <text evidence="11">The sequence shown here is derived from an EMBL/GenBank/DDBJ whole genome shotgun (WGS) entry which is preliminary data.</text>
</comment>
<dbReference type="InterPro" id="IPR029016">
    <property type="entry name" value="GAF-like_dom_sf"/>
</dbReference>
<dbReference type="Pfam" id="PF00233">
    <property type="entry name" value="PDEase_I"/>
    <property type="match status" value="1"/>
</dbReference>
<feature type="domain" description="PDEase" evidence="10">
    <location>
        <begin position="138"/>
        <end position="462"/>
    </location>
</feature>
<dbReference type="Pfam" id="PF00400">
    <property type="entry name" value="WD40"/>
    <property type="match status" value="3"/>
</dbReference>
<keyword evidence="3 7" id="KW-0479">Metal-binding</keyword>